<evidence type="ECO:0000313" key="10">
    <source>
        <dbReference type="EMBL" id="MFD2840629.1"/>
    </source>
</evidence>
<evidence type="ECO:0000313" key="11">
    <source>
        <dbReference type="Proteomes" id="UP001597391"/>
    </source>
</evidence>
<keyword evidence="2" id="KW-1003">Cell membrane</keyword>
<dbReference type="PANTHER" id="PTHR47019">
    <property type="entry name" value="LIPID II FLIPPASE MURJ"/>
    <property type="match status" value="1"/>
</dbReference>
<evidence type="ECO:0000256" key="3">
    <source>
        <dbReference type="ARBA" id="ARBA00022692"/>
    </source>
</evidence>
<sequence length="673" mass="71344">MTDRRTPPQPDPQRPQGRRISSQSYTPDAHPRGSQGESSVSEPGGETRRRMVSSSTHPAPPTPPPTPQGSGQPGSGTATGRRRVSGSSEPGHPVGASRAPQPERAPRSAADSRSTSSAEVAADQGNNGPQQQSMGKSSLLMASGTAVSRVLGLVRNVMLVAVLGATGSVADAFDIANKIPNILFAIIAGGALNAVIVPQVMRAYKSRNPQERLDKLLTLAAASLFGLTLILTIGASALVSLYTADWSDAQKGLAVSFALWCIPQLFFYGLYTLLGQVLNARGQFGPYMWAPALNNVVSIIGFGIFLIVYGPVATGQIQTLDDWSGPSIALIGISATLGVAAQALILLVPLYRSGFRWHIRWGLRGIGLRSVGRVGMWTFLTLILDQIGVLVFSKIATAAPLAASDGVTVIAGNASYTQALMIYLLPHSLVTVSVATALFTGMSAAAAKNDTDAVARLVERGLRVIAVFTVFATAVFMVLSAPITKLLIPSLTAAEVDVVSPVVWSMALGLMPLGAMVLMKWVYFAFEDGKNVFYFQVPVTLVLIIGSYITTVVAPGEWWVVGIGLSMSLGNLLCVLLRINGMRRRLSTFDVSGVVRLHVQLIVAAAISAGAGWLILNVWGFQASDSIAWAFVVTAIVGVLMVCVYALILQIFRVQEYNALLDPILKKLSRRAG</sequence>
<comment type="caution">
    <text evidence="10">The sequence shown here is derived from an EMBL/GenBank/DDBJ whole genome shotgun (WGS) entry which is preliminary data.</text>
</comment>
<dbReference type="PRINTS" id="PR01806">
    <property type="entry name" value="VIRFACTRMVIN"/>
</dbReference>
<evidence type="ECO:0000256" key="9">
    <source>
        <dbReference type="SAM" id="Phobius"/>
    </source>
</evidence>
<evidence type="ECO:0000256" key="1">
    <source>
        <dbReference type="ARBA" id="ARBA00004651"/>
    </source>
</evidence>
<evidence type="ECO:0000256" key="8">
    <source>
        <dbReference type="SAM" id="MobiDB-lite"/>
    </source>
</evidence>
<gene>
    <name evidence="10" type="primary">murJ</name>
    <name evidence="10" type="ORF">ACFSYH_08610</name>
</gene>
<reference evidence="11" key="1">
    <citation type="journal article" date="2019" name="Int. J. Syst. Evol. Microbiol.">
        <title>The Global Catalogue of Microorganisms (GCM) 10K type strain sequencing project: providing services to taxonomists for standard genome sequencing and annotation.</title>
        <authorList>
            <consortium name="The Broad Institute Genomics Platform"/>
            <consortium name="The Broad Institute Genome Sequencing Center for Infectious Disease"/>
            <person name="Wu L."/>
            <person name="Ma J."/>
        </authorList>
    </citation>
    <scope>NUCLEOTIDE SEQUENCE [LARGE SCALE GENOMIC DNA]</scope>
    <source>
        <strain evidence="11">KCTC 33576</strain>
    </source>
</reference>
<keyword evidence="6 9" id="KW-1133">Transmembrane helix</keyword>
<evidence type="ECO:0000256" key="4">
    <source>
        <dbReference type="ARBA" id="ARBA00022960"/>
    </source>
</evidence>
<dbReference type="InterPro" id="IPR051050">
    <property type="entry name" value="Lipid_II_flippase_MurJ/MviN"/>
</dbReference>
<feature type="transmembrane region" description="Helical" evidence="9">
    <location>
        <begin position="286"/>
        <end position="308"/>
    </location>
</feature>
<feature type="compositionally biased region" description="Polar residues" evidence="8">
    <location>
        <begin position="124"/>
        <end position="136"/>
    </location>
</feature>
<keyword evidence="3 9" id="KW-0812">Transmembrane</keyword>
<dbReference type="RefSeq" id="WP_377466504.1">
    <property type="nucleotide sequence ID" value="NZ_JBHUOP010000003.1"/>
</dbReference>
<feature type="transmembrane region" description="Helical" evidence="9">
    <location>
        <begin position="328"/>
        <end position="351"/>
    </location>
</feature>
<feature type="transmembrane region" description="Helical" evidence="9">
    <location>
        <begin position="558"/>
        <end position="579"/>
    </location>
</feature>
<dbReference type="PANTHER" id="PTHR47019:SF1">
    <property type="entry name" value="LIPID II FLIPPASE MURJ"/>
    <property type="match status" value="1"/>
</dbReference>
<organism evidence="10 11">
    <name type="scientific">Populibacterium corticicola</name>
    <dbReference type="NCBI Taxonomy" id="1812826"/>
    <lineage>
        <taxon>Bacteria</taxon>
        <taxon>Bacillati</taxon>
        <taxon>Actinomycetota</taxon>
        <taxon>Actinomycetes</taxon>
        <taxon>Micrococcales</taxon>
        <taxon>Jonesiaceae</taxon>
        <taxon>Populibacterium</taxon>
    </lineage>
</organism>
<feature type="transmembrane region" description="Helical" evidence="9">
    <location>
        <begin position="627"/>
        <end position="648"/>
    </location>
</feature>
<feature type="region of interest" description="Disordered" evidence="8">
    <location>
        <begin position="1"/>
        <end position="137"/>
    </location>
</feature>
<feature type="transmembrane region" description="Helical" evidence="9">
    <location>
        <begin position="254"/>
        <end position="274"/>
    </location>
</feature>
<keyword evidence="5" id="KW-0573">Peptidoglycan synthesis</keyword>
<dbReference type="EMBL" id="JBHUOP010000003">
    <property type="protein sequence ID" value="MFD2840629.1"/>
    <property type="molecule type" value="Genomic_DNA"/>
</dbReference>
<feature type="transmembrane region" description="Helical" evidence="9">
    <location>
        <begin position="182"/>
        <end position="204"/>
    </location>
</feature>
<feature type="compositionally biased region" description="Pro residues" evidence="8">
    <location>
        <begin position="58"/>
        <end position="67"/>
    </location>
</feature>
<name>A0ABW5XGX0_9MICO</name>
<feature type="transmembrane region" description="Helical" evidence="9">
    <location>
        <begin position="150"/>
        <end position="170"/>
    </location>
</feature>
<dbReference type="Pfam" id="PF03023">
    <property type="entry name" value="MurJ"/>
    <property type="match status" value="1"/>
</dbReference>
<feature type="transmembrane region" description="Helical" evidence="9">
    <location>
        <begin position="371"/>
        <end position="392"/>
    </location>
</feature>
<dbReference type="CDD" id="cd13123">
    <property type="entry name" value="MATE_MurJ_like"/>
    <property type="match status" value="1"/>
</dbReference>
<keyword evidence="7 9" id="KW-0472">Membrane</keyword>
<evidence type="ECO:0000256" key="5">
    <source>
        <dbReference type="ARBA" id="ARBA00022984"/>
    </source>
</evidence>
<feature type="transmembrane region" description="Helical" evidence="9">
    <location>
        <begin position="462"/>
        <end position="483"/>
    </location>
</feature>
<evidence type="ECO:0000256" key="6">
    <source>
        <dbReference type="ARBA" id="ARBA00022989"/>
    </source>
</evidence>
<evidence type="ECO:0000256" key="7">
    <source>
        <dbReference type="ARBA" id="ARBA00023136"/>
    </source>
</evidence>
<dbReference type="Proteomes" id="UP001597391">
    <property type="component" value="Unassembled WGS sequence"/>
</dbReference>
<feature type="transmembrane region" description="Helical" evidence="9">
    <location>
        <begin position="216"/>
        <end position="242"/>
    </location>
</feature>
<feature type="transmembrane region" description="Helical" evidence="9">
    <location>
        <begin position="503"/>
        <end position="526"/>
    </location>
</feature>
<feature type="transmembrane region" description="Helical" evidence="9">
    <location>
        <begin position="599"/>
        <end position="621"/>
    </location>
</feature>
<protein>
    <submittedName>
        <fullName evidence="10">Murein biosynthesis integral membrane protein MurJ</fullName>
    </submittedName>
</protein>
<dbReference type="NCBIfam" id="TIGR01695">
    <property type="entry name" value="murJ_mviN"/>
    <property type="match status" value="1"/>
</dbReference>
<evidence type="ECO:0000256" key="2">
    <source>
        <dbReference type="ARBA" id="ARBA00022475"/>
    </source>
</evidence>
<dbReference type="InterPro" id="IPR004268">
    <property type="entry name" value="MurJ"/>
</dbReference>
<keyword evidence="11" id="KW-1185">Reference proteome</keyword>
<accession>A0ABW5XGX0</accession>
<comment type="subcellular location">
    <subcellularLocation>
        <location evidence="1">Cell membrane</location>
        <topology evidence="1">Multi-pass membrane protein</topology>
    </subcellularLocation>
</comment>
<feature type="transmembrane region" description="Helical" evidence="9">
    <location>
        <begin position="420"/>
        <end position="441"/>
    </location>
</feature>
<feature type="transmembrane region" description="Helical" evidence="9">
    <location>
        <begin position="533"/>
        <end position="552"/>
    </location>
</feature>
<keyword evidence="4" id="KW-0133">Cell shape</keyword>
<proteinExistence type="predicted"/>
<feature type="compositionally biased region" description="Low complexity" evidence="8">
    <location>
        <begin position="107"/>
        <end position="118"/>
    </location>
</feature>